<gene>
    <name evidence="12" type="ORF">FE257_010442</name>
</gene>
<evidence type="ECO:0000256" key="8">
    <source>
        <dbReference type="PIRSR" id="PIRSR000097-1"/>
    </source>
</evidence>
<dbReference type="PANTHER" id="PTHR43827:SF3">
    <property type="entry name" value="NADP-DEPENDENT OXIDOREDUCTASE DOMAIN-CONTAINING PROTEIN"/>
    <property type="match status" value="1"/>
</dbReference>
<comment type="function">
    <text evidence="5">Catalyzes the initial reaction in the xylose utilization pathway by reducing D-xylose into xylitol. Xylose is a major component of hemicelluloses such as xylan. Most fungi utilize D-xylose via three enzymatic reactions, xylose reductase (XR), xylitol dehydrogenase (XDH), and xylulokinase, to form xylulose 5-phosphate, which enters pentose phosphate pathway.</text>
</comment>
<evidence type="ECO:0000256" key="3">
    <source>
        <dbReference type="ARBA" id="ARBA00022857"/>
    </source>
</evidence>
<evidence type="ECO:0000256" key="2">
    <source>
        <dbReference type="ARBA" id="ARBA00012845"/>
    </source>
</evidence>
<sequence>MRAARGRYISVPNVGYGTWAPEDPSWCTQAVVDALQAGVRHLDCAWEYGVGSLTINLLGEGIRLSGVPREEIFFTSKFWPNFASPDNVPLALDKILDAMGLDYLDLFLAHFPVALKPLPELNGAVNFVGATPQHQRCAEDERGQYVPDLFHCPRAVAGLNGSPEGGTFVPTWEAMKELVRAGKCRAIGVSSFERAHLEEILAHASHTDVPISCNQIEAHPWYPNTDLVNFLHDQGILPTIYSPFAPKTFTVQNGVVEGFEFAPAGVKLLDEPIVRAVAKKNAMDAGQVLQSWAVQRGTVPLAKSRSKTRIASNLAVRWLSAEDQRLLNSLEKDRFSGKSIDVNLLFPGVRMR</sequence>
<dbReference type="InterPro" id="IPR020471">
    <property type="entry name" value="AKR"/>
</dbReference>
<reference evidence="12" key="2">
    <citation type="submission" date="2020-02" db="EMBL/GenBank/DDBJ databases">
        <authorList>
            <person name="Gilchrist C.L.M."/>
            <person name="Chooi Y.-H."/>
        </authorList>
    </citation>
    <scope>NUCLEOTIDE SEQUENCE</scope>
    <source>
        <strain evidence="12">MST-FP2251</strain>
    </source>
</reference>
<dbReference type="PRINTS" id="PR00069">
    <property type="entry name" value="ALDKETRDTASE"/>
</dbReference>
<evidence type="ECO:0000256" key="1">
    <source>
        <dbReference type="ARBA" id="ARBA00007905"/>
    </source>
</evidence>
<keyword evidence="4" id="KW-0560">Oxidoreductase</keyword>
<evidence type="ECO:0000256" key="9">
    <source>
        <dbReference type="PIRSR" id="PIRSR000097-2"/>
    </source>
</evidence>
<dbReference type="PIRSF" id="PIRSF000097">
    <property type="entry name" value="AKR"/>
    <property type="match status" value="1"/>
</dbReference>
<evidence type="ECO:0000256" key="7">
    <source>
        <dbReference type="ARBA" id="ARBA00049485"/>
    </source>
</evidence>
<feature type="binding site" evidence="9">
    <location>
        <position position="110"/>
    </location>
    <ligand>
        <name>substrate</name>
    </ligand>
</feature>
<proteinExistence type="inferred from homology"/>
<dbReference type="GO" id="GO:0016616">
    <property type="term" value="F:oxidoreductase activity, acting on the CH-OH group of donors, NAD or NADP as acceptor"/>
    <property type="evidence" value="ECO:0007669"/>
    <property type="project" value="UniProtKB-ARBA"/>
</dbReference>
<keyword evidence="13" id="KW-1185">Reference proteome</keyword>
<feature type="active site" description="Proton donor" evidence="8">
    <location>
        <position position="48"/>
    </location>
</feature>
<comment type="catalytic activity">
    <reaction evidence="7">
        <text>xylitol + NAD(+) = D-xylose + NADH + H(+)</text>
        <dbReference type="Rhea" id="RHEA:27441"/>
        <dbReference type="ChEBI" id="CHEBI:15378"/>
        <dbReference type="ChEBI" id="CHEBI:17151"/>
        <dbReference type="ChEBI" id="CHEBI:53455"/>
        <dbReference type="ChEBI" id="CHEBI:57540"/>
        <dbReference type="ChEBI" id="CHEBI:57945"/>
        <dbReference type="EC" id="1.1.1.307"/>
    </reaction>
</comment>
<dbReference type="Pfam" id="PF00248">
    <property type="entry name" value="Aldo_ket_red"/>
    <property type="match status" value="1"/>
</dbReference>
<dbReference type="PROSITE" id="PS00063">
    <property type="entry name" value="ALDOKETO_REDUCTASE_3"/>
    <property type="match status" value="1"/>
</dbReference>
<feature type="site" description="Lowers pKa of active site Tyr" evidence="10">
    <location>
        <position position="77"/>
    </location>
</feature>
<name>A0AAD4GT91_ASPNN</name>
<dbReference type="InterPro" id="IPR036812">
    <property type="entry name" value="NAD(P)_OxRdtase_dom_sf"/>
</dbReference>
<feature type="domain" description="NADP-dependent oxidoreductase" evidence="11">
    <location>
        <begin position="14"/>
        <end position="329"/>
    </location>
</feature>
<evidence type="ECO:0000256" key="4">
    <source>
        <dbReference type="ARBA" id="ARBA00023002"/>
    </source>
</evidence>
<evidence type="ECO:0000313" key="12">
    <source>
        <dbReference type="EMBL" id="KAF9887188.1"/>
    </source>
</evidence>
<organism evidence="12 13">
    <name type="scientific">Aspergillus nanangensis</name>
    <dbReference type="NCBI Taxonomy" id="2582783"/>
    <lineage>
        <taxon>Eukaryota</taxon>
        <taxon>Fungi</taxon>
        <taxon>Dikarya</taxon>
        <taxon>Ascomycota</taxon>
        <taxon>Pezizomycotina</taxon>
        <taxon>Eurotiomycetes</taxon>
        <taxon>Eurotiomycetidae</taxon>
        <taxon>Eurotiales</taxon>
        <taxon>Aspergillaceae</taxon>
        <taxon>Aspergillus</taxon>
        <taxon>Aspergillus subgen. Circumdati</taxon>
    </lineage>
</organism>
<accession>A0AAD4GT91</accession>
<dbReference type="AlphaFoldDB" id="A0AAD4GT91"/>
<comment type="catalytic activity">
    <reaction evidence="6">
        <text>xylitol + NADP(+) = D-xylose + NADPH + H(+)</text>
        <dbReference type="Rhea" id="RHEA:27445"/>
        <dbReference type="ChEBI" id="CHEBI:15378"/>
        <dbReference type="ChEBI" id="CHEBI:17151"/>
        <dbReference type="ChEBI" id="CHEBI:53455"/>
        <dbReference type="ChEBI" id="CHEBI:57783"/>
        <dbReference type="ChEBI" id="CHEBI:58349"/>
        <dbReference type="EC" id="1.1.1.307"/>
    </reaction>
</comment>
<dbReference type="PANTHER" id="PTHR43827">
    <property type="entry name" value="2,5-DIKETO-D-GLUCONIC ACID REDUCTASE"/>
    <property type="match status" value="1"/>
</dbReference>
<dbReference type="Proteomes" id="UP001194746">
    <property type="component" value="Unassembled WGS sequence"/>
</dbReference>
<comment type="similarity">
    <text evidence="1">Belongs to the aldo/keto reductase family.</text>
</comment>
<dbReference type="InterPro" id="IPR023210">
    <property type="entry name" value="NADP_OxRdtase_dom"/>
</dbReference>
<dbReference type="InterPro" id="IPR018170">
    <property type="entry name" value="Aldo/ket_reductase_CS"/>
</dbReference>
<evidence type="ECO:0000256" key="10">
    <source>
        <dbReference type="PIRSR" id="PIRSR000097-3"/>
    </source>
</evidence>
<dbReference type="SUPFAM" id="SSF51430">
    <property type="entry name" value="NAD(P)-linked oxidoreductase"/>
    <property type="match status" value="1"/>
</dbReference>
<dbReference type="Gene3D" id="3.20.20.100">
    <property type="entry name" value="NADP-dependent oxidoreductase domain"/>
    <property type="match status" value="1"/>
</dbReference>
<dbReference type="EC" id="1.1.1.307" evidence="2"/>
<reference evidence="12" key="1">
    <citation type="journal article" date="2019" name="Beilstein J. Org. Chem.">
        <title>Nanangenines: drimane sesquiterpenoids as the dominant metabolite cohort of a novel Australian fungus, Aspergillus nanangensis.</title>
        <authorList>
            <person name="Lacey H.J."/>
            <person name="Gilchrist C.L.M."/>
            <person name="Crombie A."/>
            <person name="Kalaitzis J.A."/>
            <person name="Vuong D."/>
            <person name="Rutledge P.J."/>
            <person name="Turner P."/>
            <person name="Pitt J.I."/>
            <person name="Lacey E."/>
            <person name="Chooi Y.H."/>
            <person name="Piggott A.M."/>
        </authorList>
    </citation>
    <scope>NUCLEOTIDE SEQUENCE</scope>
    <source>
        <strain evidence="12">MST-FP2251</strain>
    </source>
</reference>
<evidence type="ECO:0000259" key="11">
    <source>
        <dbReference type="Pfam" id="PF00248"/>
    </source>
</evidence>
<evidence type="ECO:0000313" key="13">
    <source>
        <dbReference type="Proteomes" id="UP001194746"/>
    </source>
</evidence>
<dbReference type="CDD" id="cd19071">
    <property type="entry name" value="AKR_AKR1-5-like"/>
    <property type="match status" value="1"/>
</dbReference>
<keyword evidence="3" id="KW-0521">NADP</keyword>
<comment type="caution">
    <text evidence="12">The sequence shown here is derived from an EMBL/GenBank/DDBJ whole genome shotgun (WGS) entry which is preliminary data.</text>
</comment>
<evidence type="ECO:0000256" key="6">
    <source>
        <dbReference type="ARBA" id="ARBA00047534"/>
    </source>
</evidence>
<evidence type="ECO:0000256" key="5">
    <source>
        <dbReference type="ARBA" id="ARBA00025065"/>
    </source>
</evidence>
<dbReference type="EMBL" id="VCAU01000065">
    <property type="protein sequence ID" value="KAF9887188.1"/>
    <property type="molecule type" value="Genomic_DNA"/>
</dbReference>
<protein>
    <recommendedName>
        <fullName evidence="2">D-xylose reductase [NAD(P)H]</fullName>
        <ecNumber evidence="2">1.1.1.307</ecNumber>
    </recommendedName>
</protein>